<dbReference type="Proteomes" id="UP000276776">
    <property type="component" value="Unassembled WGS sequence"/>
</dbReference>
<evidence type="ECO:0000256" key="1">
    <source>
        <dbReference type="SAM" id="MobiDB-lite"/>
    </source>
</evidence>
<feature type="region of interest" description="Disordered" evidence="1">
    <location>
        <begin position="58"/>
        <end position="80"/>
    </location>
</feature>
<protein>
    <submittedName>
        <fullName evidence="2 4">Uncharacterized protein</fullName>
    </submittedName>
</protein>
<dbReference type="EMBL" id="UYYF01000123">
    <property type="protein sequence ID" value="VDM96410.1"/>
    <property type="molecule type" value="Genomic_DNA"/>
</dbReference>
<organism evidence="4">
    <name type="scientific">Thelazia callipaeda</name>
    <name type="common">Oriental eyeworm</name>
    <name type="synonym">Parasitic nematode</name>
    <dbReference type="NCBI Taxonomy" id="103827"/>
    <lineage>
        <taxon>Eukaryota</taxon>
        <taxon>Metazoa</taxon>
        <taxon>Ecdysozoa</taxon>
        <taxon>Nematoda</taxon>
        <taxon>Chromadorea</taxon>
        <taxon>Rhabditida</taxon>
        <taxon>Spirurina</taxon>
        <taxon>Spiruromorpha</taxon>
        <taxon>Thelazioidea</taxon>
        <taxon>Thelaziidae</taxon>
        <taxon>Thelazia</taxon>
    </lineage>
</organism>
<evidence type="ECO:0000313" key="4">
    <source>
        <dbReference type="WBParaSite" id="TCLT_0000113501-mRNA-1"/>
    </source>
</evidence>
<reference evidence="2 3" key="2">
    <citation type="submission" date="2018-11" db="EMBL/GenBank/DDBJ databases">
        <authorList>
            <consortium name="Pathogen Informatics"/>
        </authorList>
    </citation>
    <scope>NUCLEOTIDE SEQUENCE [LARGE SCALE GENOMIC DNA]</scope>
</reference>
<name>A0A0N5CLY2_THECL</name>
<evidence type="ECO:0000313" key="3">
    <source>
        <dbReference type="Proteomes" id="UP000276776"/>
    </source>
</evidence>
<dbReference type="WBParaSite" id="TCLT_0000113501-mRNA-1">
    <property type="protein sequence ID" value="TCLT_0000113501-mRNA-1"/>
    <property type="gene ID" value="TCLT_0000113501"/>
</dbReference>
<keyword evidence="3" id="KW-1185">Reference proteome</keyword>
<reference evidence="4" key="1">
    <citation type="submission" date="2017-02" db="UniProtKB">
        <authorList>
            <consortium name="WormBaseParasite"/>
        </authorList>
    </citation>
    <scope>IDENTIFICATION</scope>
</reference>
<sequence>MNRCDSNVSNIKKESEKITAGIYQNLEGAKMNNNLKIGEVRWTPKQLMFTVSFVKSVAHHDDDDDDDEEEEHEENGNEWC</sequence>
<proteinExistence type="predicted"/>
<gene>
    <name evidence="2" type="ORF">TCLT_LOCUS1136</name>
</gene>
<dbReference type="AlphaFoldDB" id="A0A0N5CLY2"/>
<accession>A0A0N5CLY2</accession>
<feature type="compositionally biased region" description="Acidic residues" evidence="1">
    <location>
        <begin position="62"/>
        <end position="73"/>
    </location>
</feature>
<evidence type="ECO:0000313" key="2">
    <source>
        <dbReference type="EMBL" id="VDM96410.1"/>
    </source>
</evidence>